<comment type="caution">
    <text evidence="3">The sequence shown here is derived from an EMBL/GenBank/DDBJ whole genome shotgun (WGS) entry which is preliminary data.</text>
</comment>
<feature type="domain" description="Reverse transcriptase" evidence="2">
    <location>
        <begin position="587"/>
        <end position="818"/>
    </location>
</feature>
<dbReference type="SUPFAM" id="SSF53639">
    <property type="entry name" value="AraD/HMP-PK domain-like"/>
    <property type="match status" value="1"/>
</dbReference>
<dbReference type="AlphaFoldDB" id="A0A8H6UZH1"/>
<dbReference type="Proteomes" id="UP000654922">
    <property type="component" value="Unassembled WGS sequence"/>
</dbReference>
<feature type="region of interest" description="Disordered" evidence="1">
    <location>
        <begin position="1"/>
        <end position="31"/>
    </location>
</feature>
<evidence type="ECO:0000313" key="3">
    <source>
        <dbReference type="EMBL" id="KAF7172437.1"/>
    </source>
</evidence>
<dbReference type="PROSITE" id="PS50878">
    <property type="entry name" value="RT_POL"/>
    <property type="match status" value="1"/>
</dbReference>
<dbReference type="InterPro" id="IPR036691">
    <property type="entry name" value="Endo/exonu/phosph_ase_sf"/>
</dbReference>
<dbReference type="Gene3D" id="3.40.225.10">
    <property type="entry name" value="Class II aldolase/adducin N-terminal domain"/>
    <property type="match status" value="1"/>
</dbReference>
<sequence length="1002" mass="112553">MAAIYRSCRPESTGSRGKIPRDGAFRLRPRKPNSKYTKIHQTWNDILFRSNKTGQVVIRGPPQFASKEDEREYQKQHLAVAFRALARQGYDEALSGHISLRDPVNPKHFWTNPLSKHFAMMRASDLVLADEHGHVLPGGTQRPFNVAAFAIHSEIHKARPDVNAACHAHSIHGRAFSCFGKPLEMISMNILRDQNEKLHEEVRALRAQLEANPPVSQSRSWAAVAADGISAAPQPNHRPTNKQKLNGNAFGRYLQTDTTNSHIRTALLSCPSTQDAQVAGIGTTKTGYAIQFKDPESAEAARTNTKWLNELGNNTKLVKLRFGVIMHRTPTEDFDLENANAEAIEKIIEENDLAGQGYQIEEVAWLKRKDKPLGKFALLGIWFDSPEGAEHILNNSLLVGQQYIGSVERREIKKKRCFWCQRFGHLAWSCKEAPRCSHCAGPHERQQCPLGVRARCLDCSGEHPTETNLRLLQLNIMKSGPGMEALINDHQSQGLDVLLIQEPSINNEDKARAFLDTFFPKLDEPNDDPPTQAPLELPWPPITELEIEQALKAAKSSTAPGEDSLTTLVWKHLWKFLNRFITGIFTVSVKLVYHPKRWRRAKIVVLCKPGKPDYLNPGAYRPISLLNTLGKLLEAVVARRLSYLTEKHSLLPDTQFGGRPGRTTEQALLVLSSAIDRACFMSDRFANIGFDDFCTEIAPLDNAGLAQGSPLSPILFTFFNSELVDQAVTPHGGVSAFIDDYFRWRVGPSAEDNLAKIQSKDIPRIEAWARQTGSYFAAEKTELIYLTRKWSQHLQGQVVMNGEIIKPSPTAKLLGVVFDQELRWKEHVQQAIKCATKVSITLAGLQHLRPEQMQQIYQACVTPVVDYSSTVWHDPLQDKTHLHHLNSVQRVSLIRILSAFRTVATTSLEVEAHILPTHLHLRYRAQKVIAKLHTLPHSHPIRSALSRAQKSRNNIGTSSRFPLAEALKTMNLERLDELETIDPSPLPPWRTEPLTEVEIGSD</sequence>
<dbReference type="InterPro" id="IPR043502">
    <property type="entry name" value="DNA/RNA_pol_sf"/>
</dbReference>
<dbReference type="EMBL" id="JACBAE010001139">
    <property type="protein sequence ID" value="KAF7172437.1"/>
    <property type="molecule type" value="Genomic_DNA"/>
</dbReference>
<dbReference type="CDD" id="cd01650">
    <property type="entry name" value="RT_nLTR_like"/>
    <property type="match status" value="1"/>
</dbReference>
<evidence type="ECO:0000259" key="2">
    <source>
        <dbReference type="PROSITE" id="PS50878"/>
    </source>
</evidence>
<feature type="region of interest" description="Disordered" evidence="1">
    <location>
        <begin position="981"/>
        <end position="1002"/>
    </location>
</feature>
<dbReference type="SMART" id="SM01007">
    <property type="entry name" value="Aldolase_II"/>
    <property type="match status" value="1"/>
</dbReference>
<dbReference type="SUPFAM" id="SSF56219">
    <property type="entry name" value="DNase I-like"/>
    <property type="match status" value="1"/>
</dbReference>
<dbReference type="PANTHER" id="PTHR33481:SF1">
    <property type="entry name" value="ENDONUCLEASE_EXONUCLEASE_PHOSPHATASE DOMAIN-CONTAINING PROTEIN-RELATED"/>
    <property type="match status" value="1"/>
</dbReference>
<evidence type="ECO:0000313" key="4">
    <source>
        <dbReference type="Proteomes" id="UP000654922"/>
    </source>
</evidence>
<dbReference type="SUPFAM" id="SSF56672">
    <property type="entry name" value="DNA/RNA polymerases"/>
    <property type="match status" value="1"/>
</dbReference>
<protein>
    <recommendedName>
        <fullName evidence="2">Reverse transcriptase domain-containing protein</fullName>
    </recommendedName>
</protein>
<dbReference type="PANTHER" id="PTHR33481">
    <property type="entry name" value="REVERSE TRANSCRIPTASE"/>
    <property type="match status" value="1"/>
</dbReference>
<dbReference type="InterPro" id="IPR000477">
    <property type="entry name" value="RT_dom"/>
</dbReference>
<organism evidence="3 4">
    <name type="scientific">Aspergillus felis</name>
    <dbReference type="NCBI Taxonomy" id="1287682"/>
    <lineage>
        <taxon>Eukaryota</taxon>
        <taxon>Fungi</taxon>
        <taxon>Dikarya</taxon>
        <taxon>Ascomycota</taxon>
        <taxon>Pezizomycotina</taxon>
        <taxon>Eurotiomycetes</taxon>
        <taxon>Eurotiomycetidae</taxon>
        <taxon>Eurotiales</taxon>
        <taxon>Aspergillaceae</taxon>
        <taxon>Aspergillus</taxon>
        <taxon>Aspergillus subgen. Fumigati</taxon>
    </lineage>
</organism>
<dbReference type="InterPro" id="IPR036409">
    <property type="entry name" value="Aldolase_II/adducin_N_sf"/>
</dbReference>
<evidence type="ECO:0000256" key="1">
    <source>
        <dbReference type="SAM" id="MobiDB-lite"/>
    </source>
</evidence>
<proteinExistence type="predicted"/>
<dbReference type="Pfam" id="PF00596">
    <property type="entry name" value="Aldolase_II"/>
    <property type="match status" value="1"/>
</dbReference>
<reference evidence="3" key="1">
    <citation type="submission" date="2020-06" db="EMBL/GenBank/DDBJ databases">
        <title>Draft genome sequences of strains closely related to Aspergillus parafelis and Aspergillus hiratsukae.</title>
        <authorList>
            <person name="Dos Santos R.A.C."/>
            <person name="Rivero-Menendez O."/>
            <person name="Steenwyk J.L."/>
            <person name="Mead M.E."/>
            <person name="Goldman G.H."/>
            <person name="Alastruey-Izquierdo A."/>
            <person name="Rokas A."/>
        </authorList>
    </citation>
    <scope>NUCLEOTIDE SEQUENCE</scope>
    <source>
        <strain evidence="3">CNM-CM5623</strain>
    </source>
</reference>
<accession>A0A8H6UZH1</accession>
<name>A0A8H6UZH1_9EURO</name>
<dbReference type="OrthoDB" id="4446818at2759"/>
<dbReference type="InterPro" id="IPR001303">
    <property type="entry name" value="Aldolase_II/adducin_N"/>
</dbReference>
<gene>
    <name evidence="3" type="ORF">CNMCM5623_004625</name>
</gene>